<dbReference type="AlphaFoldDB" id="A0A840G3L9"/>
<name>A0A840G3L9_9BURK</name>
<feature type="transmembrane region" description="Helical" evidence="1">
    <location>
        <begin position="43"/>
        <end position="66"/>
    </location>
</feature>
<reference evidence="2 3" key="1">
    <citation type="submission" date="2020-08" db="EMBL/GenBank/DDBJ databases">
        <title>Genomic Encyclopedia of Type Strains, Phase IV (KMG-V): Genome sequencing to study the core and pangenomes of soil and plant-associated prokaryotes.</title>
        <authorList>
            <person name="Whitman W."/>
        </authorList>
    </citation>
    <scope>NUCLEOTIDE SEQUENCE [LARGE SCALE GENOMIC DNA]</scope>
    <source>
        <strain evidence="2 3">34/80</strain>
    </source>
</reference>
<keyword evidence="1" id="KW-0472">Membrane</keyword>
<proteinExistence type="predicted"/>
<evidence type="ECO:0000256" key="1">
    <source>
        <dbReference type="SAM" id="Phobius"/>
    </source>
</evidence>
<dbReference type="RefSeq" id="WP_184642811.1">
    <property type="nucleotide sequence ID" value="NZ_JACIFZ010000022.1"/>
</dbReference>
<gene>
    <name evidence="2" type="ORF">GGD71_006958</name>
</gene>
<protein>
    <submittedName>
        <fullName evidence="2">Uncharacterized protein</fullName>
    </submittedName>
</protein>
<keyword evidence="1" id="KW-0812">Transmembrane</keyword>
<evidence type="ECO:0000313" key="2">
    <source>
        <dbReference type="EMBL" id="MBB4226139.1"/>
    </source>
</evidence>
<dbReference type="Proteomes" id="UP000524450">
    <property type="component" value="Unassembled WGS sequence"/>
</dbReference>
<dbReference type="EMBL" id="JACIFZ010000022">
    <property type="protein sequence ID" value="MBB4226139.1"/>
    <property type="molecule type" value="Genomic_DNA"/>
</dbReference>
<sequence>MLRLLITLAWVVPAGPVLTLVLYPFWSWWEACTGWESVGHSGPADWCYLATWAVLLAVAWLVTLTARRRAG</sequence>
<comment type="caution">
    <text evidence="2">The sequence shown here is derived from an EMBL/GenBank/DDBJ whole genome shotgun (WGS) entry which is preliminary data.</text>
</comment>
<keyword evidence="1" id="KW-1133">Transmembrane helix</keyword>
<evidence type="ECO:0000313" key="3">
    <source>
        <dbReference type="Proteomes" id="UP000524450"/>
    </source>
</evidence>
<accession>A0A840G3L9</accession>
<organism evidence="2 3">
    <name type="scientific">Variovorax guangxiensis</name>
    <dbReference type="NCBI Taxonomy" id="1775474"/>
    <lineage>
        <taxon>Bacteria</taxon>
        <taxon>Pseudomonadati</taxon>
        <taxon>Pseudomonadota</taxon>
        <taxon>Betaproteobacteria</taxon>
        <taxon>Burkholderiales</taxon>
        <taxon>Comamonadaceae</taxon>
        <taxon>Variovorax</taxon>
    </lineage>
</organism>